<evidence type="ECO:0000256" key="1">
    <source>
        <dbReference type="SAM" id="Phobius"/>
    </source>
</evidence>
<sequence length="187" mass="21914">MESSRREKGNRTFYIVVGIIILVLLSLYTLFMMWVGGGYLEEGIAGYITHIVKRVILIIVAGGLLVYSYRRIESRKGALLWLLFLCISLFFCFIFLRNIILDIPYISKPECTRLRVISWDVDTEMDYYIPYKIEGLDEDGKKRRFTVNKSTYKRYSREDSINIADVMYLPRTRVVMKLDMGDAETEE</sequence>
<name>A0A938X6G7_9CLOT</name>
<evidence type="ECO:0000313" key="3">
    <source>
        <dbReference type="Proteomes" id="UP000713880"/>
    </source>
</evidence>
<feature type="transmembrane region" description="Helical" evidence="1">
    <location>
        <begin position="12"/>
        <end position="35"/>
    </location>
</feature>
<gene>
    <name evidence="2" type="ORF">H6A13_12655</name>
</gene>
<keyword evidence="3" id="KW-1185">Reference proteome</keyword>
<feature type="transmembrane region" description="Helical" evidence="1">
    <location>
        <begin position="79"/>
        <end position="100"/>
    </location>
</feature>
<evidence type="ECO:0000313" key="2">
    <source>
        <dbReference type="EMBL" id="MBM6827928.1"/>
    </source>
</evidence>
<keyword evidence="1" id="KW-1133">Transmembrane helix</keyword>
<organism evidence="2 3">
    <name type="scientific">Mordavella massiliensis</name>
    <dbReference type="NCBI Taxonomy" id="1871024"/>
    <lineage>
        <taxon>Bacteria</taxon>
        <taxon>Bacillati</taxon>
        <taxon>Bacillota</taxon>
        <taxon>Clostridia</taxon>
        <taxon>Eubacteriales</taxon>
        <taxon>Clostridiaceae</taxon>
        <taxon>Mordavella</taxon>
    </lineage>
</organism>
<dbReference type="Proteomes" id="UP000713880">
    <property type="component" value="Unassembled WGS sequence"/>
</dbReference>
<proteinExistence type="predicted"/>
<keyword evidence="1" id="KW-0472">Membrane</keyword>
<protein>
    <submittedName>
        <fullName evidence="2">Uncharacterized protein</fullName>
    </submittedName>
</protein>
<keyword evidence="1" id="KW-0812">Transmembrane</keyword>
<dbReference type="EMBL" id="JACJLV010000082">
    <property type="protein sequence ID" value="MBM6827928.1"/>
    <property type="molecule type" value="Genomic_DNA"/>
</dbReference>
<comment type="caution">
    <text evidence="2">The sequence shown here is derived from an EMBL/GenBank/DDBJ whole genome shotgun (WGS) entry which is preliminary data.</text>
</comment>
<feature type="transmembrane region" description="Helical" evidence="1">
    <location>
        <begin position="47"/>
        <end position="67"/>
    </location>
</feature>
<dbReference type="RefSeq" id="WP_204909898.1">
    <property type="nucleotide sequence ID" value="NZ_JACJLV010000082.1"/>
</dbReference>
<reference evidence="2" key="1">
    <citation type="submission" date="2020-08" db="EMBL/GenBank/DDBJ databases">
        <authorList>
            <person name="Cejkova D."/>
            <person name="Kubasova T."/>
            <person name="Jahodarova E."/>
            <person name="Rychlik I."/>
        </authorList>
    </citation>
    <scope>NUCLEOTIDE SEQUENCE</scope>
    <source>
        <strain evidence="2">An420c</strain>
    </source>
</reference>
<reference evidence="2" key="2">
    <citation type="journal article" date="2021" name="Sci. Rep.">
        <title>The distribution of antibiotic resistance genes in chicken gut microbiota commensals.</title>
        <authorList>
            <person name="Juricova H."/>
            <person name="Matiasovicova J."/>
            <person name="Kubasova T."/>
            <person name="Cejkova D."/>
            <person name="Rychlik I."/>
        </authorList>
    </citation>
    <scope>NUCLEOTIDE SEQUENCE</scope>
    <source>
        <strain evidence="2">An420c</strain>
    </source>
</reference>
<dbReference type="AlphaFoldDB" id="A0A938X6G7"/>
<accession>A0A938X6G7</accession>